<dbReference type="InterPro" id="IPR000119">
    <property type="entry name" value="Hist_DNA-bd"/>
</dbReference>
<dbReference type="PROSITE" id="PS00045">
    <property type="entry name" value="HISTONE_LIKE"/>
    <property type="match status" value="1"/>
</dbReference>
<dbReference type="RefSeq" id="WP_092160242.1">
    <property type="nucleotide sequence ID" value="NZ_FNGA01000002.1"/>
</dbReference>
<organism evidence="6 7">
    <name type="scientific">Maridesulfovibrio ferrireducens</name>
    <dbReference type="NCBI Taxonomy" id="246191"/>
    <lineage>
        <taxon>Bacteria</taxon>
        <taxon>Pseudomonadati</taxon>
        <taxon>Thermodesulfobacteriota</taxon>
        <taxon>Desulfovibrionia</taxon>
        <taxon>Desulfovibrionales</taxon>
        <taxon>Desulfovibrionaceae</taxon>
        <taxon>Maridesulfovibrio</taxon>
    </lineage>
</organism>
<dbReference type="InterPro" id="IPR010992">
    <property type="entry name" value="IHF-like_DNA-bd_dom_sf"/>
</dbReference>
<accession>A0A1G9G321</accession>
<dbReference type="CDD" id="cd13831">
    <property type="entry name" value="HU"/>
    <property type="match status" value="1"/>
</dbReference>
<dbReference type="GO" id="GO:0030527">
    <property type="term" value="F:structural constituent of chromatin"/>
    <property type="evidence" value="ECO:0007669"/>
    <property type="project" value="InterPro"/>
</dbReference>
<dbReference type="GO" id="GO:0005829">
    <property type="term" value="C:cytosol"/>
    <property type="evidence" value="ECO:0007669"/>
    <property type="project" value="TreeGrafter"/>
</dbReference>
<evidence type="ECO:0000256" key="2">
    <source>
        <dbReference type="ARBA" id="ARBA00010529"/>
    </source>
</evidence>
<evidence type="ECO:0000256" key="3">
    <source>
        <dbReference type="ARBA" id="ARBA00023067"/>
    </source>
</evidence>
<proteinExistence type="inferred from homology"/>
<dbReference type="OrthoDB" id="9799835at2"/>
<keyword evidence="3" id="KW-0226">DNA condensation</keyword>
<comment type="similarity">
    <text evidence="2 5">Belongs to the bacterial histone-like protein family.</text>
</comment>
<evidence type="ECO:0000313" key="6">
    <source>
        <dbReference type="EMBL" id="SDK95051.1"/>
    </source>
</evidence>
<dbReference type="Pfam" id="PF00216">
    <property type="entry name" value="Bac_DNA_binding"/>
    <property type="match status" value="1"/>
</dbReference>
<dbReference type="PRINTS" id="PR01727">
    <property type="entry name" value="DNABINDINGHU"/>
</dbReference>
<comment type="function">
    <text evidence="1">Histone-like DNA-binding protein which is capable of wrapping DNA to stabilize it, and thus to prevent its denaturation under extreme environmental conditions.</text>
</comment>
<reference evidence="7" key="1">
    <citation type="submission" date="2016-10" db="EMBL/GenBank/DDBJ databases">
        <authorList>
            <person name="Varghese N."/>
            <person name="Submissions S."/>
        </authorList>
    </citation>
    <scope>NUCLEOTIDE SEQUENCE [LARGE SCALE GENOMIC DNA]</scope>
    <source>
        <strain evidence="7">DSM 16995</strain>
    </source>
</reference>
<dbReference type="SMART" id="SM00411">
    <property type="entry name" value="BHL"/>
    <property type="match status" value="1"/>
</dbReference>
<dbReference type="EMBL" id="FNGA01000002">
    <property type="protein sequence ID" value="SDK95051.1"/>
    <property type="molecule type" value="Genomic_DNA"/>
</dbReference>
<dbReference type="InterPro" id="IPR020816">
    <property type="entry name" value="Histone-like_DNA-bd_CS"/>
</dbReference>
<evidence type="ECO:0000313" key="7">
    <source>
        <dbReference type="Proteomes" id="UP000199053"/>
    </source>
</evidence>
<dbReference type="STRING" id="246191.SAMN05660337_1813"/>
<keyword evidence="7" id="KW-1185">Reference proteome</keyword>
<dbReference type="Proteomes" id="UP000199053">
    <property type="component" value="Unassembled WGS sequence"/>
</dbReference>
<name>A0A1G9G321_9BACT</name>
<evidence type="ECO:0000256" key="5">
    <source>
        <dbReference type="RuleBase" id="RU003939"/>
    </source>
</evidence>
<evidence type="ECO:0000256" key="4">
    <source>
        <dbReference type="ARBA" id="ARBA00023125"/>
    </source>
</evidence>
<protein>
    <submittedName>
        <fullName evidence="6">DNA-binding protein HU-beta</fullName>
    </submittedName>
</protein>
<evidence type="ECO:0000256" key="1">
    <source>
        <dbReference type="ARBA" id="ARBA00003819"/>
    </source>
</evidence>
<dbReference type="GO" id="GO:0003677">
    <property type="term" value="F:DNA binding"/>
    <property type="evidence" value="ECO:0007669"/>
    <property type="project" value="UniProtKB-KW"/>
</dbReference>
<dbReference type="PANTHER" id="PTHR33175:SF12">
    <property type="entry name" value="DNA-BINDING PROTEIN HU-ALPHA"/>
    <property type="match status" value="1"/>
</dbReference>
<sequence>MSKTVLVKKFREKLDMSAKDASAAIDGVLGAIEDGLKEEGNVTLTGFGTFKTVERSARTGRNPQTGQAIEIPASRGVKFAPGKFLKDAVK</sequence>
<dbReference type="AlphaFoldDB" id="A0A1G9G321"/>
<dbReference type="SUPFAM" id="SSF47729">
    <property type="entry name" value="IHF-like DNA-binding proteins"/>
    <property type="match status" value="1"/>
</dbReference>
<dbReference type="GO" id="GO:0030261">
    <property type="term" value="P:chromosome condensation"/>
    <property type="evidence" value="ECO:0007669"/>
    <property type="project" value="UniProtKB-KW"/>
</dbReference>
<gene>
    <name evidence="6" type="ORF">SAMN05660337_1813</name>
</gene>
<dbReference type="PANTHER" id="PTHR33175">
    <property type="entry name" value="DNA-BINDING PROTEIN HU"/>
    <property type="match status" value="1"/>
</dbReference>
<keyword evidence="4 6" id="KW-0238">DNA-binding</keyword>
<dbReference type="Gene3D" id="4.10.520.10">
    <property type="entry name" value="IHF-like DNA-binding proteins"/>
    <property type="match status" value="1"/>
</dbReference>